<evidence type="ECO:0000256" key="3">
    <source>
        <dbReference type="ARBA" id="ARBA00023212"/>
    </source>
</evidence>
<evidence type="ECO:0000256" key="1">
    <source>
        <dbReference type="ARBA" id="ARBA00004245"/>
    </source>
</evidence>
<proteinExistence type="predicted"/>
<name>A0A6B2LVH6_9EUKA</name>
<dbReference type="EMBL" id="GIBP01011789">
    <property type="protein sequence ID" value="NDV40758.1"/>
    <property type="molecule type" value="Transcribed_RNA"/>
</dbReference>
<keyword evidence="3" id="KW-0206">Cytoskeleton</keyword>
<evidence type="ECO:0000256" key="2">
    <source>
        <dbReference type="ARBA" id="ARBA00022490"/>
    </source>
</evidence>
<organism evidence="4">
    <name type="scientific">Arcella intermedia</name>
    <dbReference type="NCBI Taxonomy" id="1963864"/>
    <lineage>
        <taxon>Eukaryota</taxon>
        <taxon>Amoebozoa</taxon>
        <taxon>Tubulinea</taxon>
        <taxon>Elardia</taxon>
        <taxon>Arcellinida</taxon>
        <taxon>Sphaerothecina</taxon>
        <taxon>Arcellidae</taxon>
        <taxon>Arcella</taxon>
    </lineage>
</organism>
<dbReference type="InterPro" id="IPR001611">
    <property type="entry name" value="Leu-rich_rpt"/>
</dbReference>
<dbReference type="SUPFAM" id="SSF52047">
    <property type="entry name" value="RNI-like"/>
    <property type="match status" value="1"/>
</dbReference>
<dbReference type="Gene3D" id="3.80.10.10">
    <property type="entry name" value="Ribonuclease Inhibitor"/>
    <property type="match status" value="1"/>
</dbReference>
<dbReference type="InterPro" id="IPR032675">
    <property type="entry name" value="LRR_dom_sf"/>
</dbReference>
<dbReference type="PANTHER" id="PTHR24107:SF2">
    <property type="entry name" value="NLR FAMILY CARD DOMAIN CONTAINING 3"/>
    <property type="match status" value="1"/>
</dbReference>
<dbReference type="GO" id="GO:0005856">
    <property type="term" value="C:cytoskeleton"/>
    <property type="evidence" value="ECO:0007669"/>
    <property type="project" value="UniProtKB-SubCell"/>
</dbReference>
<comment type="subcellular location">
    <subcellularLocation>
        <location evidence="1">Cytoplasm</location>
        <location evidence="1">Cytoskeleton</location>
    </subcellularLocation>
</comment>
<dbReference type="PANTHER" id="PTHR24107">
    <property type="entry name" value="YNEIN REGULATORY COMPLEX SUBUNIT 5"/>
    <property type="match status" value="1"/>
</dbReference>
<dbReference type="Pfam" id="PF13516">
    <property type="entry name" value="LRR_6"/>
    <property type="match status" value="1"/>
</dbReference>
<keyword evidence="2" id="KW-0963">Cytoplasm</keyword>
<protein>
    <submittedName>
        <fullName evidence="4">Uncharacterized protein</fullName>
    </submittedName>
</protein>
<accession>A0A6B2LVH6</accession>
<sequence>MQKLKLTNSHINEGGAVLISNALGCNCSITYLNLRGNQIGDEGTKAIANSLLFNSTLTRLNLCVEKMISEMVEQNPLLNY</sequence>
<dbReference type="AlphaFoldDB" id="A0A6B2LVH6"/>
<evidence type="ECO:0000313" key="4">
    <source>
        <dbReference type="EMBL" id="NDV40758.1"/>
    </source>
</evidence>
<dbReference type="SMART" id="SM00368">
    <property type="entry name" value="LRR_RI"/>
    <property type="match status" value="1"/>
</dbReference>
<reference evidence="4" key="1">
    <citation type="journal article" date="2020" name="J. Eukaryot. Microbiol.">
        <title>De novo Sequencing, Assembly and Annotation of the Transcriptome for the Free-Living Testate Amoeba Arcella intermedia.</title>
        <authorList>
            <person name="Ribeiro G.M."/>
            <person name="Porfirio-Sousa A.L."/>
            <person name="Maurer-Alcala X.X."/>
            <person name="Katz L.A."/>
            <person name="Lahr D.J.G."/>
        </authorList>
    </citation>
    <scope>NUCLEOTIDE SEQUENCE</scope>
</reference>
<dbReference type="InterPro" id="IPR052410">
    <property type="entry name" value="DRC5"/>
</dbReference>